<reference evidence="3 4" key="1">
    <citation type="submission" date="2024-06" db="EMBL/GenBank/DDBJ databases">
        <title>Sorghum-associated microbial communities from plants grown in Nebraska, USA.</title>
        <authorList>
            <person name="Schachtman D."/>
        </authorList>
    </citation>
    <scope>NUCLEOTIDE SEQUENCE [LARGE SCALE GENOMIC DNA]</scope>
    <source>
        <strain evidence="3 4">2709</strain>
    </source>
</reference>
<dbReference type="RefSeq" id="WP_354446508.1">
    <property type="nucleotide sequence ID" value="NZ_JBEPSH010000008.1"/>
</dbReference>
<dbReference type="InterPro" id="IPR008462">
    <property type="entry name" value="CsbD"/>
</dbReference>
<dbReference type="InterPro" id="IPR036629">
    <property type="entry name" value="YjbJ_sf"/>
</dbReference>
<evidence type="ECO:0000259" key="2">
    <source>
        <dbReference type="Pfam" id="PF05532"/>
    </source>
</evidence>
<accession>A0ABV2QE96</accession>
<evidence type="ECO:0000313" key="4">
    <source>
        <dbReference type="Proteomes" id="UP001549320"/>
    </source>
</evidence>
<sequence length="59" mass="6340">MNTDQVKGALKEVAGKVQQKTGEVINSPEQQVKGVAKQVEGNVQKNYGDAKEAVKDAQK</sequence>
<comment type="similarity">
    <text evidence="1">Belongs to the UPF0337 (CsbD) family.</text>
</comment>
<proteinExistence type="inferred from homology"/>
<organism evidence="3 4">
    <name type="scientific">Ottowia thiooxydans</name>
    <dbReference type="NCBI Taxonomy" id="219182"/>
    <lineage>
        <taxon>Bacteria</taxon>
        <taxon>Pseudomonadati</taxon>
        <taxon>Pseudomonadota</taxon>
        <taxon>Betaproteobacteria</taxon>
        <taxon>Burkholderiales</taxon>
        <taxon>Comamonadaceae</taxon>
        <taxon>Ottowia</taxon>
    </lineage>
</organism>
<feature type="domain" description="CsbD-like" evidence="2">
    <location>
        <begin position="4"/>
        <end position="56"/>
    </location>
</feature>
<comment type="caution">
    <text evidence="3">The sequence shown here is derived from an EMBL/GenBank/DDBJ whole genome shotgun (WGS) entry which is preliminary data.</text>
</comment>
<name>A0ABV2QE96_9BURK</name>
<evidence type="ECO:0000256" key="1">
    <source>
        <dbReference type="ARBA" id="ARBA00009129"/>
    </source>
</evidence>
<dbReference type="Gene3D" id="1.10.1470.10">
    <property type="entry name" value="YjbJ"/>
    <property type="match status" value="1"/>
</dbReference>
<evidence type="ECO:0000313" key="3">
    <source>
        <dbReference type="EMBL" id="MET4578877.1"/>
    </source>
</evidence>
<protein>
    <submittedName>
        <fullName evidence="3">Uncharacterized protein YjbJ (UPF0337 family)</fullName>
    </submittedName>
</protein>
<dbReference type="EMBL" id="JBEPSH010000008">
    <property type="protein sequence ID" value="MET4578877.1"/>
    <property type="molecule type" value="Genomic_DNA"/>
</dbReference>
<gene>
    <name evidence="3" type="ORF">ABIE13_004000</name>
</gene>
<dbReference type="Proteomes" id="UP001549320">
    <property type="component" value="Unassembled WGS sequence"/>
</dbReference>
<dbReference type="SUPFAM" id="SSF69047">
    <property type="entry name" value="Hypothetical protein YjbJ"/>
    <property type="match status" value="1"/>
</dbReference>
<keyword evidence="4" id="KW-1185">Reference proteome</keyword>
<dbReference type="Pfam" id="PF05532">
    <property type="entry name" value="CsbD"/>
    <property type="match status" value="1"/>
</dbReference>